<comment type="caution">
    <text evidence="2">The sequence shown here is derived from an EMBL/GenBank/DDBJ whole genome shotgun (WGS) entry which is preliminary data.</text>
</comment>
<dbReference type="EMBL" id="JBDQQU010000066">
    <property type="protein sequence ID" value="MEO3956579.1"/>
    <property type="molecule type" value="Genomic_DNA"/>
</dbReference>
<dbReference type="RefSeq" id="WP_347787889.1">
    <property type="nucleotide sequence ID" value="NZ_JBDQQU010000066.1"/>
</dbReference>
<keyword evidence="3" id="KW-1185">Reference proteome</keyword>
<dbReference type="Proteomes" id="UP001438292">
    <property type="component" value="Unassembled WGS sequence"/>
</dbReference>
<proteinExistence type="predicted"/>
<evidence type="ECO:0000313" key="3">
    <source>
        <dbReference type="Proteomes" id="UP001438292"/>
    </source>
</evidence>
<accession>A0ABV0H9T3</accession>
<feature type="region of interest" description="Disordered" evidence="1">
    <location>
        <begin position="26"/>
        <end position="55"/>
    </location>
</feature>
<evidence type="ECO:0000256" key="1">
    <source>
        <dbReference type="SAM" id="MobiDB-lite"/>
    </source>
</evidence>
<reference evidence="2 3" key="1">
    <citation type="submission" date="2024-05" db="EMBL/GenBank/DDBJ databases">
        <authorList>
            <person name="De Oliveira J.P."/>
            <person name="Noriler S.A."/>
            <person name="De Oliveira A.G."/>
            <person name="Sipoli D.S."/>
        </authorList>
    </citation>
    <scope>NUCLEOTIDE SEQUENCE [LARGE SCALE GENOMIC DNA]</scope>
    <source>
        <strain evidence="2 3">LABIM186</strain>
    </source>
</reference>
<evidence type="ECO:0000313" key="2">
    <source>
        <dbReference type="EMBL" id="MEO3956579.1"/>
    </source>
</evidence>
<name>A0ABV0H9T3_9NEIS</name>
<organism evidence="2 3">
    <name type="scientific">Chromobacterium piscinae</name>
    <dbReference type="NCBI Taxonomy" id="686831"/>
    <lineage>
        <taxon>Bacteria</taxon>
        <taxon>Pseudomonadati</taxon>
        <taxon>Pseudomonadota</taxon>
        <taxon>Betaproteobacteria</taxon>
        <taxon>Neisseriales</taxon>
        <taxon>Chromobacteriaceae</taxon>
        <taxon>Chromobacterium</taxon>
    </lineage>
</organism>
<feature type="non-terminal residue" evidence="2">
    <location>
        <position position="1"/>
    </location>
</feature>
<sequence length="71" mass="8024">RRVNLASIARLPSLNVVFFREFATEKRDAGTGAPAGRDHNISLSQGEARRENGDRLLPIRQTGPEIRWLLR</sequence>
<protein>
    <submittedName>
        <fullName evidence="2">Uncharacterized protein</fullName>
    </submittedName>
</protein>
<gene>
    <name evidence="2" type="ORF">ABH309_19245</name>
</gene>